<sequence length="185" mass="19819">MSIINYTKTCSKNVPGVGKVFFSEVGNIDTITIGSNLVSAVSMDTTDNEFHEFQADLDSVEYRSEGAGGSSYFTNHMLEMGFGKLSASLFAAKASLVDSMPCGLVAIYIDGNGACWLVGWNDTDKEVRTLNTIADNFKTGKKPSDEDGNVFTITVSGESGYDIIPFDTTLTASIVDQTTAAEVFI</sequence>
<comment type="caution">
    <text evidence="1">The sequence shown here is derived from an EMBL/GenBank/DDBJ whole genome shotgun (WGS) entry which is preliminary data.</text>
</comment>
<accession>X0TWF8</accession>
<evidence type="ECO:0008006" key="2">
    <source>
        <dbReference type="Google" id="ProtNLM"/>
    </source>
</evidence>
<name>X0TWF8_9ZZZZ</name>
<protein>
    <recommendedName>
        <fullName evidence="2">Phage tail protein</fullName>
    </recommendedName>
</protein>
<reference evidence="1" key="1">
    <citation type="journal article" date="2014" name="Front. Microbiol.">
        <title>High frequency of phylogenetically diverse reductive dehalogenase-homologous genes in deep subseafloor sedimentary metagenomes.</title>
        <authorList>
            <person name="Kawai M."/>
            <person name="Futagami T."/>
            <person name="Toyoda A."/>
            <person name="Takaki Y."/>
            <person name="Nishi S."/>
            <person name="Hori S."/>
            <person name="Arai W."/>
            <person name="Tsubouchi T."/>
            <person name="Morono Y."/>
            <person name="Uchiyama I."/>
            <person name="Ito T."/>
            <person name="Fujiyama A."/>
            <person name="Inagaki F."/>
            <person name="Takami H."/>
        </authorList>
    </citation>
    <scope>NUCLEOTIDE SEQUENCE</scope>
    <source>
        <strain evidence="1">Expedition CK06-06</strain>
    </source>
</reference>
<dbReference type="AlphaFoldDB" id="X0TWF8"/>
<proteinExistence type="predicted"/>
<gene>
    <name evidence="1" type="ORF">S01H1_24752</name>
</gene>
<organism evidence="1">
    <name type="scientific">marine sediment metagenome</name>
    <dbReference type="NCBI Taxonomy" id="412755"/>
    <lineage>
        <taxon>unclassified sequences</taxon>
        <taxon>metagenomes</taxon>
        <taxon>ecological metagenomes</taxon>
    </lineage>
</organism>
<evidence type="ECO:0000313" key="1">
    <source>
        <dbReference type="EMBL" id="GAF97938.1"/>
    </source>
</evidence>
<dbReference type="EMBL" id="BARS01014901">
    <property type="protein sequence ID" value="GAF97938.1"/>
    <property type="molecule type" value="Genomic_DNA"/>
</dbReference>